<dbReference type="PROSITE" id="PS51057">
    <property type="entry name" value="PAIRED_2"/>
    <property type="match status" value="1"/>
</dbReference>
<dbReference type="GO" id="GO:0003677">
    <property type="term" value="F:DNA binding"/>
    <property type="evidence" value="ECO:0007669"/>
    <property type="project" value="InterPro"/>
</dbReference>
<dbReference type="Pfam" id="PF00292">
    <property type="entry name" value="PAX"/>
    <property type="match status" value="1"/>
</dbReference>
<feature type="domain" description="Paired" evidence="2">
    <location>
        <begin position="119"/>
        <end position="246"/>
    </location>
</feature>
<sequence length="339" mass="37684">MSDGDIFAVRLKRWLILSLDAILGGCSYRKPLAELLDRVLTNAFPNKAKHELKIIDAGAGTGAAAIELQKLGYSDLHALDISQEMLNEAKKKGIPYKRLICAALTEIAVPEIETGEFDGLISAGVLVKAHVRPSALTEMIRMVKTDLHNNGLSIRQISAQARVSTGFITKVIKEHNENNYSVPRRALSGCKESVLTKNVRSYLEVEKLCKPSSYSDELQRRLLLDGVCLPGEVPSNASVRRFFNKELIMTKKKITQVPLESTEGPNIDSQNAFLAEISRLDPSSLHFFDETSVIRTEGNRKYGNSFIGERALEYQKYASNATYTVNLLHSALRVDQYTI</sequence>
<evidence type="ECO:0000259" key="2">
    <source>
        <dbReference type="PROSITE" id="PS51057"/>
    </source>
</evidence>
<dbReference type="EMBL" id="JARQWQ010000019">
    <property type="protein sequence ID" value="KAK2565469.1"/>
    <property type="molecule type" value="Genomic_DNA"/>
</dbReference>
<dbReference type="SMART" id="SM00351">
    <property type="entry name" value="PAX"/>
    <property type="match status" value="1"/>
</dbReference>
<dbReference type="AlphaFoldDB" id="A0AAD9QQ60"/>
<dbReference type="SUPFAM" id="SSF46689">
    <property type="entry name" value="Homeodomain-like"/>
    <property type="match status" value="1"/>
</dbReference>
<dbReference type="SUPFAM" id="SSF53335">
    <property type="entry name" value="S-adenosyl-L-methionine-dependent methyltransferases"/>
    <property type="match status" value="1"/>
</dbReference>
<reference evidence="3" key="1">
    <citation type="journal article" date="2023" name="G3 (Bethesda)">
        <title>Whole genome assembly and annotation of the endangered Caribbean coral Acropora cervicornis.</title>
        <authorList>
            <person name="Selwyn J.D."/>
            <person name="Vollmer S.V."/>
        </authorList>
    </citation>
    <scope>NUCLEOTIDE SEQUENCE</scope>
    <source>
        <strain evidence="3">K2</strain>
    </source>
</reference>
<protein>
    <submittedName>
        <fullName evidence="3">Paired box protein Pax-1</fullName>
    </submittedName>
</protein>
<dbReference type="Gene3D" id="3.40.50.150">
    <property type="entry name" value="Vaccinia Virus protein VP39"/>
    <property type="match status" value="1"/>
</dbReference>
<evidence type="ECO:0000313" key="4">
    <source>
        <dbReference type="Proteomes" id="UP001249851"/>
    </source>
</evidence>
<keyword evidence="4" id="KW-1185">Reference proteome</keyword>
<keyword evidence="1" id="KW-0563">Paired box</keyword>
<proteinExistence type="predicted"/>
<dbReference type="InterPro" id="IPR029063">
    <property type="entry name" value="SAM-dependent_MTases_sf"/>
</dbReference>
<accession>A0AAD9QQ60</accession>
<dbReference type="Gene3D" id="1.10.10.10">
    <property type="entry name" value="Winged helix-like DNA-binding domain superfamily/Winged helix DNA-binding domain"/>
    <property type="match status" value="1"/>
</dbReference>
<name>A0AAD9QQ60_ACRCE</name>
<evidence type="ECO:0000313" key="3">
    <source>
        <dbReference type="EMBL" id="KAK2565469.1"/>
    </source>
</evidence>
<dbReference type="InterPro" id="IPR001523">
    <property type="entry name" value="Paired_dom"/>
</dbReference>
<comment type="caution">
    <text evidence="3">The sequence shown here is derived from an EMBL/GenBank/DDBJ whole genome shotgun (WGS) entry which is preliminary data.</text>
</comment>
<gene>
    <name evidence="3" type="ORF">P5673_010534</name>
</gene>
<dbReference type="InterPro" id="IPR009057">
    <property type="entry name" value="Homeodomain-like_sf"/>
</dbReference>
<reference evidence="3" key="2">
    <citation type="journal article" date="2023" name="Science">
        <title>Genomic signatures of disease resistance in endangered staghorn corals.</title>
        <authorList>
            <person name="Vollmer S.V."/>
            <person name="Selwyn J.D."/>
            <person name="Despard B.A."/>
            <person name="Roesel C.L."/>
        </authorList>
    </citation>
    <scope>NUCLEOTIDE SEQUENCE</scope>
    <source>
        <strain evidence="3">K2</strain>
    </source>
</reference>
<evidence type="ECO:0000256" key="1">
    <source>
        <dbReference type="ARBA" id="ARBA00022724"/>
    </source>
</evidence>
<dbReference type="InterPro" id="IPR036388">
    <property type="entry name" value="WH-like_DNA-bd_sf"/>
</dbReference>
<dbReference type="GO" id="GO:0006355">
    <property type="term" value="P:regulation of DNA-templated transcription"/>
    <property type="evidence" value="ECO:0007669"/>
    <property type="project" value="InterPro"/>
</dbReference>
<dbReference type="Proteomes" id="UP001249851">
    <property type="component" value="Unassembled WGS sequence"/>
</dbReference>
<organism evidence="3 4">
    <name type="scientific">Acropora cervicornis</name>
    <name type="common">Staghorn coral</name>
    <dbReference type="NCBI Taxonomy" id="6130"/>
    <lineage>
        <taxon>Eukaryota</taxon>
        <taxon>Metazoa</taxon>
        <taxon>Cnidaria</taxon>
        <taxon>Anthozoa</taxon>
        <taxon>Hexacorallia</taxon>
        <taxon>Scleractinia</taxon>
        <taxon>Astrocoeniina</taxon>
        <taxon>Acroporidae</taxon>
        <taxon>Acropora</taxon>
    </lineage>
</organism>